<keyword evidence="3" id="KW-1185">Reference proteome</keyword>
<dbReference type="Proteomes" id="UP000474957">
    <property type="component" value="Unassembled WGS sequence"/>
</dbReference>
<feature type="domain" description="DUF6314" evidence="1">
    <location>
        <begin position="7"/>
        <end position="134"/>
    </location>
</feature>
<name>A0A6L5Z5Y0_9RHOB</name>
<dbReference type="AlphaFoldDB" id="A0A6L5Z5Y0"/>
<proteinExistence type="predicted"/>
<gene>
    <name evidence="2" type="ORF">GE300_17620</name>
</gene>
<dbReference type="InterPro" id="IPR045632">
    <property type="entry name" value="DUF6314"/>
</dbReference>
<organism evidence="2 3">
    <name type="scientific">Halovulum marinum</name>
    <dbReference type="NCBI Taxonomy" id="2662447"/>
    <lineage>
        <taxon>Bacteria</taxon>
        <taxon>Pseudomonadati</taxon>
        <taxon>Pseudomonadota</taxon>
        <taxon>Alphaproteobacteria</taxon>
        <taxon>Rhodobacterales</taxon>
        <taxon>Paracoccaceae</taxon>
        <taxon>Halovulum</taxon>
    </lineage>
</organism>
<dbReference type="EMBL" id="WIND01000019">
    <property type="protein sequence ID" value="MSU91402.1"/>
    <property type="molecule type" value="Genomic_DNA"/>
</dbReference>
<evidence type="ECO:0000313" key="2">
    <source>
        <dbReference type="EMBL" id="MSU91402.1"/>
    </source>
</evidence>
<sequence length="137" mass="15218">MTSLADFRGLWSLSRRIEDARAGAVLTLTGTARFADDGHGLTCDEAGTLVRPGQPPMAATRRYLWRQEGGRIRVLFADGRPFHDFAPGASARAAHACAPDAYAVAYDFSHWPAWRAEWTVRGPRKDYVMRSHYRPAG</sequence>
<comment type="caution">
    <text evidence="2">The sequence shown here is derived from an EMBL/GenBank/DDBJ whole genome shotgun (WGS) entry which is preliminary data.</text>
</comment>
<accession>A0A6L5Z5Y0</accession>
<evidence type="ECO:0000259" key="1">
    <source>
        <dbReference type="Pfam" id="PF19834"/>
    </source>
</evidence>
<dbReference type="Pfam" id="PF19834">
    <property type="entry name" value="DUF6314"/>
    <property type="match status" value="1"/>
</dbReference>
<protein>
    <submittedName>
        <fullName evidence="2">Trigger factor</fullName>
    </submittedName>
</protein>
<reference evidence="2 3" key="1">
    <citation type="submission" date="2019-10" db="EMBL/GenBank/DDBJ databases">
        <title>Cognatihalovulum marinum gen. nov. sp. nov., a new member of the family Rhodobacteraceae isolated from deep seawater of the Northwest Indian Ocean.</title>
        <authorList>
            <person name="Ruan C."/>
            <person name="Wang J."/>
            <person name="Zheng X."/>
            <person name="Song L."/>
            <person name="Zhu Y."/>
            <person name="Huang Y."/>
            <person name="Lu Z."/>
            <person name="Du W."/>
            <person name="Huang L."/>
            <person name="Dai X."/>
        </authorList>
    </citation>
    <scope>NUCLEOTIDE SEQUENCE [LARGE SCALE GENOMIC DNA]</scope>
    <source>
        <strain evidence="2 3">2CG4</strain>
    </source>
</reference>
<evidence type="ECO:0000313" key="3">
    <source>
        <dbReference type="Proteomes" id="UP000474957"/>
    </source>
</evidence>